<evidence type="ECO:0008006" key="3">
    <source>
        <dbReference type="Google" id="ProtNLM"/>
    </source>
</evidence>
<proteinExistence type="predicted"/>
<keyword evidence="2" id="KW-1185">Reference proteome</keyword>
<dbReference type="PANTHER" id="PTHR34853">
    <property type="match status" value="1"/>
</dbReference>
<dbReference type="EMBL" id="AP022596">
    <property type="protein sequence ID" value="BBY63349.1"/>
    <property type="molecule type" value="Genomic_DNA"/>
</dbReference>
<dbReference type="GO" id="GO:0016042">
    <property type="term" value="P:lipid catabolic process"/>
    <property type="evidence" value="ECO:0007669"/>
    <property type="project" value="InterPro"/>
</dbReference>
<dbReference type="SUPFAM" id="SSF53474">
    <property type="entry name" value="alpha/beta-Hydrolases"/>
    <property type="match status" value="1"/>
</dbReference>
<dbReference type="AlphaFoldDB" id="A0A7I7T4F7"/>
<accession>A0A7I7T4F7</accession>
<dbReference type="Pfam" id="PF03583">
    <property type="entry name" value="LIP"/>
    <property type="match status" value="1"/>
</dbReference>
<dbReference type="Gene3D" id="3.40.50.1820">
    <property type="entry name" value="alpha/beta hydrolase"/>
    <property type="match status" value="2"/>
</dbReference>
<organism evidence="1 2">
    <name type="scientific">Mycolicibacterium helvum</name>
    <dbReference type="NCBI Taxonomy" id="1534349"/>
    <lineage>
        <taxon>Bacteria</taxon>
        <taxon>Bacillati</taxon>
        <taxon>Actinomycetota</taxon>
        <taxon>Actinomycetes</taxon>
        <taxon>Mycobacteriales</taxon>
        <taxon>Mycobacteriaceae</taxon>
        <taxon>Mycolicibacterium</taxon>
    </lineage>
</organism>
<name>A0A7I7T4F7_9MYCO</name>
<dbReference type="InterPro" id="IPR005152">
    <property type="entry name" value="Lipase_secreted"/>
</dbReference>
<dbReference type="PIRSF" id="PIRSF029171">
    <property type="entry name" value="Esterase_LipA"/>
    <property type="match status" value="1"/>
</dbReference>
<protein>
    <recommendedName>
        <fullName evidence="3">Lipase</fullName>
    </recommendedName>
</protein>
<evidence type="ECO:0000313" key="2">
    <source>
        <dbReference type="Proteomes" id="UP000467148"/>
    </source>
</evidence>
<reference evidence="1 2" key="1">
    <citation type="journal article" date="2019" name="Emerg. Microbes Infect.">
        <title>Comprehensive subspecies identification of 175 nontuberculous mycobacteria species based on 7547 genomic profiles.</title>
        <authorList>
            <person name="Matsumoto Y."/>
            <person name="Kinjo T."/>
            <person name="Motooka D."/>
            <person name="Nabeya D."/>
            <person name="Jung N."/>
            <person name="Uechi K."/>
            <person name="Horii T."/>
            <person name="Iida T."/>
            <person name="Fujita J."/>
            <person name="Nakamura S."/>
        </authorList>
    </citation>
    <scope>NUCLEOTIDE SEQUENCE [LARGE SCALE GENOMIC DNA]</scope>
    <source>
        <strain evidence="1 2">JCM 30396</strain>
    </source>
</reference>
<dbReference type="Proteomes" id="UP000467148">
    <property type="component" value="Chromosome"/>
</dbReference>
<evidence type="ECO:0000313" key="1">
    <source>
        <dbReference type="EMBL" id="BBY63349.1"/>
    </source>
</evidence>
<dbReference type="KEGG" id="mhev:MHEL_15920"/>
<sequence>MLSAENLSAFDPLLAPIATAQRFIYASRSGINDSTAHVGGLLFVPKGQVPEGGWPLVAFGHTVTGTLPGCGPSLSPSQVNSAPAVQQLLQAGYGVVMSDYQGLATIDKARDGDQGTFHPFLDSTTAGYNLIDSVRAARTLTAASDRWLAFGIGQGGQAAWAANELNENQGQGMTLLGTVAVSPVADINGLADGAEAGTLHPVQRLDLLAYLASLKSTYGTDFNLDDFRSAAAQQKWDALLACQGTTPEQRAALANQIGPDDLRPHSPAATAILRGYLQKTSLPQGPTDAPMLVMYSGNDPLIPPAWTEKALDRACKMGDVIQIRRLADDAPDQLDMTEALDWMSQRVNGAPAPNDCAVHTP</sequence>
<dbReference type="GO" id="GO:0004806">
    <property type="term" value="F:triacylglycerol lipase activity"/>
    <property type="evidence" value="ECO:0007669"/>
    <property type="project" value="InterPro"/>
</dbReference>
<dbReference type="PANTHER" id="PTHR34853:SF1">
    <property type="entry name" value="LIPASE 5"/>
    <property type="match status" value="1"/>
</dbReference>
<gene>
    <name evidence="1" type="ORF">MHEL_15920</name>
</gene>
<dbReference type="InterPro" id="IPR029058">
    <property type="entry name" value="AB_hydrolase_fold"/>
</dbReference>